<dbReference type="Gene3D" id="3.30.160.60">
    <property type="entry name" value="Classic Zinc Finger"/>
    <property type="match status" value="7"/>
</dbReference>
<gene>
    <name evidence="9" type="ORF">MAR_019028</name>
</gene>
<evidence type="ECO:0000259" key="8">
    <source>
        <dbReference type="PROSITE" id="PS50157"/>
    </source>
</evidence>
<sequence>MACGEKHYKFILTRADPKIEVAVKVELAADEREYDNVKTENYLEKDSSFIISDTNAVDKEIEQMNKLAFRQKTVPHDTQPCVSEDTIKDIEEDEESNPSYEERIKKKDVNCIGIGEDIDHNTEYDSDSTISFNSDDSSGFSSILAQQNINQQETDEHTSSSASNDKPKKRKSLKSNQSAESKESKIGDYQCSECNKKYTILKRFQAHKCVWRCEICQKGFKMKCYYMMHRKRHDKEKDHKCNVCEKSYFEKSDLIDHMRKHEGKKEYICDFCGKEYSQRKLLYVHRYYKHVNPRAEGEFKCDHPQCGKSFKFLHHLQGHKSAFHRKKTFLCVQCGKAFKNRQKLQVHSFAHTDQKPFDCLHEGCGKSFKSERALKNHSKRHNSEERKHVCDKCGKAFFDRRALEYHTRTHTGEKPCVCTICDYRCTHPPNLKKHMKIHEKSN</sequence>
<evidence type="ECO:0000256" key="5">
    <source>
        <dbReference type="ARBA" id="ARBA00023242"/>
    </source>
</evidence>
<keyword evidence="5" id="KW-0539">Nucleus</keyword>
<feature type="region of interest" description="Disordered" evidence="7">
    <location>
        <begin position="149"/>
        <end position="181"/>
    </location>
</feature>
<feature type="domain" description="C2H2-type" evidence="8">
    <location>
        <begin position="388"/>
        <end position="415"/>
    </location>
</feature>
<evidence type="ECO:0000256" key="2">
    <source>
        <dbReference type="ARBA" id="ARBA00022737"/>
    </source>
</evidence>
<protein>
    <submittedName>
        <fullName evidence="9">ZN235-like protein</fullName>
    </submittedName>
</protein>
<keyword evidence="10" id="KW-1185">Reference proteome</keyword>
<evidence type="ECO:0000313" key="10">
    <source>
        <dbReference type="Proteomes" id="UP001164746"/>
    </source>
</evidence>
<dbReference type="InterPro" id="IPR013087">
    <property type="entry name" value="Znf_C2H2_type"/>
</dbReference>
<evidence type="ECO:0000256" key="3">
    <source>
        <dbReference type="ARBA" id="ARBA00022771"/>
    </source>
</evidence>
<dbReference type="PANTHER" id="PTHR24393">
    <property type="entry name" value="ZINC FINGER PROTEIN"/>
    <property type="match status" value="1"/>
</dbReference>
<evidence type="ECO:0000256" key="1">
    <source>
        <dbReference type="ARBA" id="ARBA00022723"/>
    </source>
</evidence>
<accession>A0ABY7EIV4</accession>
<reference evidence="9" key="1">
    <citation type="submission" date="2022-11" db="EMBL/GenBank/DDBJ databases">
        <title>Centuries of genome instability and evolution in soft-shell clam transmissible cancer (bioRxiv).</title>
        <authorList>
            <person name="Hart S.F.M."/>
            <person name="Yonemitsu M.A."/>
            <person name="Giersch R.M."/>
            <person name="Beal B.F."/>
            <person name="Arriagada G."/>
            <person name="Davis B.W."/>
            <person name="Ostrander E.A."/>
            <person name="Goff S.P."/>
            <person name="Metzger M.J."/>
        </authorList>
    </citation>
    <scope>NUCLEOTIDE SEQUENCE</scope>
    <source>
        <strain evidence="9">MELC-2E11</strain>
        <tissue evidence="9">Siphon/mantle</tissue>
    </source>
</reference>
<feature type="domain" description="C2H2-type" evidence="8">
    <location>
        <begin position="299"/>
        <end position="329"/>
    </location>
</feature>
<dbReference type="Proteomes" id="UP001164746">
    <property type="component" value="Chromosome 6"/>
</dbReference>
<keyword evidence="1" id="KW-0479">Metal-binding</keyword>
<proteinExistence type="predicted"/>
<feature type="domain" description="C2H2-type" evidence="8">
    <location>
        <begin position="239"/>
        <end position="266"/>
    </location>
</feature>
<dbReference type="EMBL" id="CP111017">
    <property type="protein sequence ID" value="WAR09070.1"/>
    <property type="molecule type" value="Genomic_DNA"/>
</dbReference>
<dbReference type="PROSITE" id="PS50157">
    <property type="entry name" value="ZINC_FINGER_C2H2_2"/>
    <property type="match status" value="7"/>
</dbReference>
<keyword evidence="3 6" id="KW-0863">Zinc-finger</keyword>
<name>A0ABY7EIV4_MYAAR</name>
<evidence type="ECO:0000256" key="6">
    <source>
        <dbReference type="PROSITE-ProRule" id="PRU00042"/>
    </source>
</evidence>
<evidence type="ECO:0000256" key="7">
    <source>
        <dbReference type="SAM" id="MobiDB-lite"/>
    </source>
</evidence>
<dbReference type="Pfam" id="PF00096">
    <property type="entry name" value="zf-C2H2"/>
    <property type="match status" value="4"/>
</dbReference>
<organism evidence="9 10">
    <name type="scientific">Mya arenaria</name>
    <name type="common">Soft-shell clam</name>
    <dbReference type="NCBI Taxonomy" id="6604"/>
    <lineage>
        <taxon>Eukaryota</taxon>
        <taxon>Metazoa</taxon>
        <taxon>Spiralia</taxon>
        <taxon>Lophotrochozoa</taxon>
        <taxon>Mollusca</taxon>
        <taxon>Bivalvia</taxon>
        <taxon>Autobranchia</taxon>
        <taxon>Heteroconchia</taxon>
        <taxon>Euheterodonta</taxon>
        <taxon>Imparidentia</taxon>
        <taxon>Neoheterodontei</taxon>
        <taxon>Myida</taxon>
        <taxon>Myoidea</taxon>
        <taxon>Myidae</taxon>
        <taxon>Mya</taxon>
    </lineage>
</organism>
<keyword evidence="4" id="KW-0862">Zinc</keyword>
<feature type="domain" description="C2H2-type" evidence="8">
    <location>
        <begin position="357"/>
        <end position="386"/>
    </location>
</feature>
<feature type="domain" description="C2H2-type" evidence="8">
    <location>
        <begin position="211"/>
        <end position="238"/>
    </location>
</feature>
<dbReference type="SUPFAM" id="SSF57667">
    <property type="entry name" value="beta-beta-alpha zinc fingers"/>
    <property type="match status" value="4"/>
</dbReference>
<feature type="domain" description="C2H2-type" evidence="8">
    <location>
        <begin position="267"/>
        <end position="295"/>
    </location>
</feature>
<dbReference type="InterPro" id="IPR036236">
    <property type="entry name" value="Znf_C2H2_sf"/>
</dbReference>
<keyword evidence="2" id="KW-0677">Repeat</keyword>
<dbReference type="PANTHER" id="PTHR24393:SF34">
    <property type="entry name" value="PR_SET DOMAIN 13"/>
    <property type="match status" value="1"/>
</dbReference>
<evidence type="ECO:0000256" key="4">
    <source>
        <dbReference type="ARBA" id="ARBA00022833"/>
    </source>
</evidence>
<feature type="domain" description="C2H2-type" evidence="8">
    <location>
        <begin position="329"/>
        <end position="356"/>
    </location>
</feature>
<evidence type="ECO:0000313" key="9">
    <source>
        <dbReference type="EMBL" id="WAR09070.1"/>
    </source>
</evidence>
<dbReference type="PROSITE" id="PS00028">
    <property type="entry name" value="ZINC_FINGER_C2H2_1"/>
    <property type="match status" value="8"/>
</dbReference>
<dbReference type="SMART" id="SM00355">
    <property type="entry name" value="ZnF_C2H2"/>
    <property type="match status" value="9"/>
</dbReference>